<accession>A0ABV7GTE2</accession>
<evidence type="ECO:0000313" key="2">
    <source>
        <dbReference type="Proteomes" id="UP001595632"/>
    </source>
</evidence>
<dbReference type="PANTHER" id="PTHR35841">
    <property type="entry name" value="PHOSPHONATES-BINDING PERIPLASMIC PROTEIN"/>
    <property type="match status" value="1"/>
</dbReference>
<dbReference type="Proteomes" id="UP001595632">
    <property type="component" value="Unassembled WGS sequence"/>
</dbReference>
<organism evidence="1 2">
    <name type="scientific">Psychromarinibacter halotolerans</name>
    <dbReference type="NCBI Taxonomy" id="1775175"/>
    <lineage>
        <taxon>Bacteria</taxon>
        <taxon>Pseudomonadati</taxon>
        <taxon>Pseudomonadota</taxon>
        <taxon>Alphaproteobacteria</taxon>
        <taxon>Rhodobacterales</taxon>
        <taxon>Paracoccaceae</taxon>
        <taxon>Psychromarinibacter</taxon>
    </lineage>
</organism>
<keyword evidence="2" id="KW-1185">Reference proteome</keyword>
<dbReference type="EMBL" id="JBHRTB010000010">
    <property type="protein sequence ID" value="MFC3143603.1"/>
    <property type="molecule type" value="Genomic_DNA"/>
</dbReference>
<dbReference type="RefSeq" id="WP_275630887.1">
    <property type="nucleotide sequence ID" value="NZ_JARGYD010000001.1"/>
</dbReference>
<name>A0ABV7GTE2_9RHOB</name>
<sequence length="258" mass="28538">MYDRPETAAANQRLWNVIRGNLSEMWRDARERGWPLPDRLSQPEDLWSHWLDPDLTLSQSCSLPVRDRLRDRVTLVGTADYGLPDCPPGHYNSVFVVRADDDRERPADWAGMTFASNSRNSQSGWAAAANHLAEDGLAFTDILLTGAHRVSALVVAEGHADLACIDAQTWRMICRWDPDTAAALREVGRTAPTPGLPFITAAGRPPGDLRLALADAIRRMPDADRDVLDLQDFVVIGVDSYHAVPTPHFPKASARKIA</sequence>
<gene>
    <name evidence="1" type="ORF">ACFOGP_12850</name>
</gene>
<evidence type="ECO:0000313" key="1">
    <source>
        <dbReference type="EMBL" id="MFC3143603.1"/>
    </source>
</evidence>
<dbReference type="PANTHER" id="PTHR35841:SF1">
    <property type="entry name" value="PHOSPHONATES-BINDING PERIPLASMIC PROTEIN"/>
    <property type="match status" value="1"/>
</dbReference>
<dbReference type="SUPFAM" id="SSF53850">
    <property type="entry name" value="Periplasmic binding protein-like II"/>
    <property type="match status" value="1"/>
</dbReference>
<dbReference type="Gene3D" id="3.40.190.10">
    <property type="entry name" value="Periplasmic binding protein-like II"/>
    <property type="match status" value="1"/>
</dbReference>
<protein>
    <submittedName>
        <fullName evidence="1">Phosphate/phosphite/phosphonate ABC transporter substrate-binding protein</fullName>
    </submittedName>
</protein>
<reference evidence="2" key="1">
    <citation type="journal article" date="2019" name="Int. J. Syst. Evol. Microbiol.">
        <title>The Global Catalogue of Microorganisms (GCM) 10K type strain sequencing project: providing services to taxonomists for standard genome sequencing and annotation.</title>
        <authorList>
            <consortium name="The Broad Institute Genomics Platform"/>
            <consortium name="The Broad Institute Genome Sequencing Center for Infectious Disease"/>
            <person name="Wu L."/>
            <person name="Ma J."/>
        </authorList>
    </citation>
    <scope>NUCLEOTIDE SEQUENCE [LARGE SCALE GENOMIC DNA]</scope>
    <source>
        <strain evidence="2">KCTC 52366</strain>
    </source>
</reference>
<dbReference type="Pfam" id="PF12974">
    <property type="entry name" value="Phosphonate-bd"/>
    <property type="match status" value="1"/>
</dbReference>
<proteinExistence type="predicted"/>
<comment type="caution">
    <text evidence="1">The sequence shown here is derived from an EMBL/GenBank/DDBJ whole genome shotgun (WGS) entry which is preliminary data.</text>
</comment>